<gene>
    <name evidence="12" type="ORF">A6M21_04675</name>
</gene>
<evidence type="ECO:0000256" key="4">
    <source>
        <dbReference type="ARBA" id="ARBA00022741"/>
    </source>
</evidence>
<keyword evidence="7 10" id="KW-1133">Transmembrane helix</keyword>
<dbReference type="GO" id="GO:0036376">
    <property type="term" value="P:sodium ion export across plasma membrane"/>
    <property type="evidence" value="ECO:0007669"/>
    <property type="project" value="TreeGrafter"/>
</dbReference>
<dbReference type="InterPro" id="IPR008250">
    <property type="entry name" value="ATPase_P-typ_transduc_dom_A_sf"/>
</dbReference>
<dbReference type="OrthoDB" id="9760364at2"/>
<evidence type="ECO:0000256" key="7">
    <source>
        <dbReference type="ARBA" id="ARBA00022989"/>
    </source>
</evidence>
<dbReference type="GO" id="GO:1902600">
    <property type="term" value="P:proton transmembrane transport"/>
    <property type="evidence" value="ECO:0007669"/>
    <property type="project" value="TreeGrafter"/>
</dbReference>
<sequence length="1635" mass="174648">MSRNDAGLQYGRVLHFLPGRMRIEMPGLQGAKNLSRQLERRLNTVKGVTAARANPLTGRLLIVYDNRLHSKASVAALTGGCWRETLQAASGSAEKRPEATAPEATVTGTAVMPSPRLPAGGRRTDDGWYRHRRLKAYLTAGLTGLIAWKRFVLGPSRLALSPGLFYASALLTVVSGYPLLSRCLRELTAGGPVIADPALKSAGLATAVLRESVPPLTVNLMEQAALLQEADVRKEYERQALSGVAPAAALKKTLSRRATGAGSWESTDNEPGGPGNTYLGLAVLNGITTSDWQRSLAMLMAACPGQAAMLRDMTFIAGAREASAAGIYLDRPETLQKLATVDTVLFNETGALFTPSRVGDIIPLDGADPDGVLFTAAVLTTEANHPLAGVLMPEDRDGLKPYRAGIIMRQQNGVRGWVNGIPATVGNAAFTGPAARDVRARLLVRQLVHLRQTPLYVTRNGRLTGIIGIVSTMRENARELIHLLRIQGVTMTGIISSEEPGVLQPLAERLGVWEFSAAGLSTAEKVRLINNLQHQKRVVAVICTGARGAACLSAADVGIKLNRAGFNGRAEVLIPEISPGKLKLLFQLSRQYSFKAEQKQSLYRGATGLGLFLAACRRLNAPAAALYNSAATLLLGLSALSPARRRSHSNRPDRNAKAKSDARPAVDRGTENSPPVPAGHGKMLKTGNENGTNLPGKLSCNNGWPALSVNETFLKLGSDPHRGLTGEEAQKRLSLCGPNRLAESRPPGIWRRVYNQLNNFMVQALLGSTVICFFLGETGDALAILSIVAMNALLGLLQEQKAENALAALKKMTAPTARVLRNSRRLAVPAAGLVPGDVIFLEQGDIVPADVRLCTAHCLEVEESSLTGESCPVGKKTAALKNHDLVHECLNMAFMGTTVTRGRGTGIVVATGMNTEMGNIAGLLIEKNNGGTPLQQKLEVIGKTVLKACLAVSGVVVVAGILRGHPPFSMFLTGVSLAVAAIPEGLPATVTVALAAGVWRLAREHAVVRNLPGVETLGCASVICTDKTGTLTKNELTVQYIYCPQNLWQVSGAGYAPEGEIWEAGRPDAPQTEEALKNILIAGILCSDARVVRERKPDTRWKVLGDPLEGALLVAGMKAGLLPEVLRRTFPRLSEIPFDSEQGYMAVCCAGEGGNTTLYYKGAPEKILSMCRWLPADGRTLLITEEKRREIMAMNEHLSSLSLRVLAMAARPGGKRSAPDLPAQEKDLVFLGLVGMRDPLRLEVRDAVDRCRRAGIRVVMITGDHRNTARTIGEELGILELNRTDRVITGPEIERMSESELRTVVQNASVFARVLPRHKMRLVKAFKEPGGVVAMIGDGANDAPAVKSADIGVAMGLSGTDVTRKASTIVITDDNFATLVTAIEQGRGIYDNIRKSVRYLLATNAGEVVLMFLTVVSGLPLALLPIQLLFLNLLGDGFPAIALGLDNPAPNVMEQKPRSPRDKFFDREYTHKIVSRGIAIGVSGMAGYLWGLGRGNLPLARTVTLATLTLSQLLHALDCRWDYHVNGERARNKYLTGAVSLSAALLAGAVYLPSLRTIFKTRPLGPADLSAVGLGVGLSTLLDRALTGLLNSIQPGGDKAAGGDRNTVYGILPEKKMLDGTGTGKIPALRGNLSV</sequence>
<dbReference type="GO" id="GO:0005391">
    <property type="term" value="F:P-type sodium:potassium-exchanging transporter activity"/>
    <property type="evidence" value="ECO:0007669"/>
    <property type="project" value="TreeGrafter"/>
</dbReference>
<evidence type="ECO:0000256" key="8">
    <source>
        <dbReference type="ARBA" id="ARBA00023136"/>
    </source>
</evidence>
<dbReference type="SUPFAM" id="SSF56784">
    <property type="entry name" value="HAD-like"/>
    <property type="match status" value="2"/>
</dbReference>
<reference evidence="12 13" key="1">
    <citation type="submission" date="2016-04" db="EMBL/GenBank/DDBJ databases">
        <authorList>
            <person name="Evans L.H."/>
            <person name="Alamgir A."/>
            <person name="Owens N."/>
            <person name="Weber N.D."/>
            <person name="Virtaneva K."/>
            <person name="Barbian K."/>
            <person name="Babar A."/>
            <person name="Rosenke K."/>
        </authorList>
    </citation>
    <scope>NUCLEOTIDE SEQUENCE [LARGE SCALE GENOMIC DNA]</scope>
    <source>
        <strain evidence="12 13">LMa1</strain>
    </source>
</reference>
<dbReference type="SFLD" id="SFLDG00002">
    <property type="entry name" value="C1.7:_P-type_atpase_like"/>
    <property type="match status" value="1"/>
</dbReference>
<comment type="subcellular location">
    <subcellularLocation>
        <location evidence="1">Membrane</location>
        <topology evidence="1">Multi-pass membrane protein</topology>
    </subcellularLocation>
</comment>
<dbReference type="InterPro" id="IPR050510">
    <property type="entry name" value="Cation_transp_ATPase_P-type"/>
</dbReference>
<dbReference type="GO" id="GO:1990573">
    <property type="term" value="P:potassium ion import across plasma membrane"/>
    <property type="evidence" value="ECO:0007669"/>
    <property type="project" value="TreeGrafter"/>
</dbReference>
<evidence type="ECO:0000256" key="5">
    <source>
        <dbReference type="ARBA" id="ARBA00022840"/>
    </source>
</evidence>
<dbReference type="InterPro" id="IPR036412">
    <property type="entry name" value="HAD-like_sf"/>
</dbReference>
<dbReference type="PRINTS" id="PR00119">
    <property type="entry name" value="CATATPASE"/>
</dbReference>
<dbReference type="Gene3D" id="3.40.50.1000">
    <property type="entry name" value="HAD superfamily/HAD-like"/>
    <property type="match status" value="2"/>
</dbReference>
<dbReference type="Pfam" id="PF00689">
    <property type="entry name" value="Cation_ATPase_C"/>
    <property type="match status" value="1"/>
</dbReference>
<feature type="transmembrane region" description="Helical" evidence="10">
    <location>
        <begin position="1408"/>
        <end position="1430"/>
    </location>
</feature>
<evidence type="ECO:0000259" key="11">
    <source>
        <dbReference type="SMART" id="SM00831"/>
    </source>
</evidence>
<feature type="region of interest" description="Disordered" evidence="9">
    <location>
        <begin position="643"/>
        <end position="694"/>
    </location>
</feature>
<dbReference type="Gene3D" id="1.20.1110.10">
    <property type="entry name" value="Calcium-transporting ATPase, transmembrane domain"/>
    <property type="match status" value="1"/>
</dbReference>
<protein>
    <recommendedName>
        <fullName evidence="11">Cation-transporting P-type ATPase N-terminal domain-containing protein</fullName>
    </recommendedName>
</protein>
<keyword evidence="5" id="KW-0067">ATP-binding</keyword>
<dbReference type="SUPFAM" id="SSF81660">
    <property type="entry name" value="Metal cation-transporting ATPase, ATP-binding domain N"/>
    <property type="match status" value="2"/>
</dbReference>
<evidence type="ECO:0000256" key="2">
    <source>
        <dbReference type="ARBA" id="ARBA00005675"/>
    </source>
</evidence>
<dbReference type="InterPro" id="IPR023298">
    <property type="entry name" value="ATPase_P-typ_TM_dom_sf"/>
</dbReference>
<dbReference type="SUPFAM" id="SSF81665">
    <property type="entry name" value="Calcium ATPase, transmembrane domain M"/>
    <property type="match status" value="1"/>
</dbReference>
<dbReference type="Gene3D" id="3.40.1110.10">
    <property type="entry name" value="Calcium-transporting ATPase, cytoplasmic domain N"/>
    <property type="match status" value="2"/>
</dbReference>
<keyword evidence="13" id="KW-1185">Reference proteome</keyword>
<dbReference type="InterPro" id="IPR018303">
    <property type="entry name" value="ATPase_P-typ_P_site"/>
</dbReference>
<dbReference type="GO" id="GO:0006883">
    <property type="term" value="P:intracellular sodium ion homeostasis"/>
    <property type="evidence" value="ECO:0007669"/>
    <property type="project" value="TreeGrafter"/>
</dbReference>
<dbReference type="GO" id="GO:0016887">
    <property type="term" value="F:ATP hydrolysis activity"/>
    <property type="evidence" value="ECO:0007669"/>
    <property type="project" value="InterPro"/>
</dbReference>
<organism evidence="12 13">
    <name type="scientific">Desulfotomaculum copahuensis</name>
    <dbReference type="NCBI Taxonomy" id="1838280"/>
    <lineage>
        <taxon>Bacteria</taxon>
        <taxon>Bacillati</taxon>
        <taxon>Bacillota</taxon>
        <taxon>Clostridia</taxon>
        <taxon>Eubacteriales</taxon>
        <taxon>Desulfotomaculaceae</taxon>
        <taxon>Desulfotomaculum</taxon>
    </lineage>
</organism>
<evidence type="ECO:0000313" key="13">
    <source>
        <dbReference type="Proteomes" id="UP000078532"/>
    </source>
</evidence>
<dbReference type="FunFam" id="3.40.50.1000:FF:000028">
    <property type="entry name" value="Calcium-transporting P-type ATPase, putative"/>
    <property type="match status" value="1"/>
</dbReference>
<keyword evidence="3 10" id="KW-0812">Transmembrane</keyword>
<dbReference type="InterPro" id="IPR023299">
    <property type="entry name" value="ATPase_P-typ_cyto_dom_N"/>
</dbReference>
<dbReference type="InterPro" id="IPR004014">
    <property type="entry name" value="ATPase_P-typ_cation-transptr_N"/>
</dbReference>
<dbReference type="SFLD" id="SFLDF00027">
    <property type="entry name" value="p-type_atpase"/>
    <property type="match status" value="1"/>
</dbReference>
<feature type="compositionally biased region" description="Basic and acidic residues" evidence="9">
    <location>
        <begin position="650"/>
        <end position="670"/>
    </location>
</feature>
<evidence type="ECO:0000256" key="1">
    <source>
        <dbReference type="ARBA" id="ARBA00004141"/>
    </source>
</evidence>
<dbReference type="InterPro" id="IPR059000">
    <property type="entry name" value="ATPase_P-type_domA"/>
</dbReference>
<dbReference type="Proteomes" id="UP000078532">
    <property type="component" value="Unassembled WGS sequence"/>
</dbReference>
<dbReference type="InterPro" id="IPR023214">
    <property type="entry name" value="HAD_sf"/>
</dbReference>
<keyword evidence="8 10" id="KW-0472">Membrane</keyword>
<evidence type="ECO:0000313" key="12">
    <source>
        <dbReference type="EMBL" id="OAT85791.1"/>
    </source>
</evidence>
<dbReference type="GO" id="GO:0005524">
    <property type="term" value="F:ATP binding"/>
    <property type="evidence" value="ECO:0007669"/>
    <property type="project" value="UniProtKB-KW"/>
</dbReference>
<dbReference type="PANTHER" id="PTHR43294">
    <property type="entry name" value="SODIUM/POTASSIUM-TRANSPORTING ATPASE SUBUNIT ALPHA"/>
    <property type="match status" value="1"/>
</dbReference>
<name>A0A1B7LHL9_9FIRM</name>
<keyword evidence="6" id="KW-1278">Translocase</keyword>
<evidence type="ECO:0000256" key="10">
    <source>
        <dbReference type="SAM" id="Phobius"/>
    </source>
</evidence>
<dbReference type="GO" id="GO:0030007">
    <property type="term" value="P:intracellular potassium ion homeostasis"/>
    <property type="evidence" value="ECO:0007669"/>
    <property type="project" value="TreeGrafter"/>
</dbReference>
<dbReference type="Pfam" id="PF00690">
    <property type="entry name" value="Cation_ATPase_N"/>
    <property type="match status" value="1"/>
</dbReference>
<dbReference type="Pfam" id="PF19991">
    <property type="entry name" value="HMA_2"/>
    <property type="match status" value="1"/>
</dbReference>
<dbReference type="PROSITE" id="PS00154">
    <property type="entry name" value="ATPASE_E1_E2"/>
    <property type="match status" value="1"/>
</dbReference>
<dbReference type="Pfam" id="PF00122">
    <property type="entry name" value="E1-E2_ATPase"/>
    <property type="match status" value="1"/>
</dbReference>
<feature type="transmembrane region" description="Helical" evidence="10">
    <location>
        <begin position="1473"/>
        <end position="1491"/>
    </location>
</feature>
<dbReference type="InterPro" id="IPR001757">
    <property type="entry name" value="P_typ_ATPase"/>
</dbReference>
<dbReference type="PRINTS" id="PR00120">
    <property type="entry name" value="HATPASE"/>
</dbReference>
<comment type="similarity">
    <text evidence="2">Belongs to the cation transport ATPase (P-type) (TC 3.A.3) family. Type IIA subfamily.</text>
</comment>
<feature type="transmembrane region" description="Helical" evidence="10">
    <location>
        <begin position="1534"/>
        <end position="1552"/>
    </location>
</feature>
<dbReference type="SMART" id="SM00831">
    <property type="entry name" value="Cation_ATPase_N"/>
    <property type="match status" value="1"/>
</dbReference>
<comment type="caution">
    <text evidence="12">The sequence shown here is derived from an EMBL/GenBank/DDBJ whole genome shotgun (WGS) entry which is preliminary data.</text>
</comment>
<dbReference type="STRING" id="1838280.A6M21_04675"/>
<accession>A0A1B7LHL9</accession>
<dbReference type="SUPFAM" id="SSF81653">
    <property type="entry name" value="Calcium ATPase, transduction domain A"/>
    <property type="match status" value="1"/>
</dbReference>
<dbReference type="PANTHER" id="PTHR43294:SF20">
    <property type="entry name" value="P-TYPE ATPASE"/>
    <property type="match status" value="1"/>
</dbReference>
<proteinExistence type="inferred from homology"/>
<evidence type="ECO:0000256" key="3">
    <source>
        <dbReference type="ARBA" id="ARBA00022692"/>
    </source>
</evidence>
<dbReference type="EMBL" id="LYVF01000047">
    <property type="protein sequence ID" value="OAT85791.1"/>
    <property type="molecule type" value="Genomic_DNA"/>
</dbReference>
<dbReference type="RefSeq" id="WP_066666531.1">
    <property type="nucleotide sequence ID" value="NZ_LYVF01000047.1"/>
</dbReference>
<dbReference type="NCBIfam" id="TIGR01494">
    <property type="entry name" value="ATPase_P-type"/>
    <property type="match status" value="3"/>
</dbReference>
<evidence type="ECO:0000256" key="9">
    <source>
        <dbReference type="SAM" id="MobiDB-lite"/>
    </source>
</evidence>
<feature type="domain" description="Cation-transporting P-type ATPase N-terminal" evidence="11">
    <location>
        <begin position="703"/>
        <end position="777"/>
    </location>
</feature>
<evidence type="ECO:0000256" key="6">
    <source>
        <dbReference type="ARBA" id="ARBA00022967"/>
    </source>
</evidence>
<dbReference type="InterPro" id="IPR044492">
    <property type="entry name" value="P_typ_ATPase_HD_dom"/>
</dbReference>
<dbReference type="Pfam" id="PF13246">
    <property type="entry name" value="Cation_ATPase"/>
    <property type="match status" value="1"/>
</dbReference>
<dbReference type="InterPro" id="IPR006068">
    <property type="entry name" value="ATPase_P-typ_cation-transptr_C"/>
</dbReference>
<keyword evidence="4" id="KW-0547">Nucleotide-binding</keyword>
<dbReference type="SFLD" id="SFLDS00003">
    <property type="entry name" value="Haloacid_Dehalogenase"/>
    <property type="match status" value="1"/>
</dbReference>
<dbReference type="GO" id="GO:0005886">
    <property type="term" value="C:plasma membrane"/>
    <property type="evidence" value="ECO:0007669"/>
    <property type="project" value="TreeGrafter"/>
</dbReference>
<dbReference type="Gene3D" id="2.70.150.10">
    <property type="entry name" value="Calcium-transporting ATPase, cytoplasmic transduction domain A"/>
    <property type="match status" value="1"/>
</dbReference>